<reference evidence="2 3" key="1">
    <citation type="journal article" date="2018" name="Sci. Rep.">
        <title>Genomic signatures of local adaptation to the degree of environmental predictability in rotifers.</title>
        <authorList>
            <person name="Franch-Gras L."/>
            <person name="Hahn C."/>
            <person name="Garcia-Roger E.M."/>
            <person name="Carmona M.J."/>
            <person name="Serra M."/>
            <person name="Gomez A."/>
        </authorList>
    </citation>
    <scope>NUCLEOTIDE SEQUENCE [LARGE SCALE GENOMIC DNA]</scope>
    <source>
        <strain evidence="2">HYR1</strain>
    </source>
</reference>
<evidence type="ECO:0000256" key="1">
    <source>
        <dbReference type="SAM" id="MobiDB-lite"/>
    </source>
</evidence>
<dbReference type="EMBL" id="REGN01006791">
    <property type="protein sequence ID" value="RNA08272.1"/>
    <property type="molecule type" value="Genomic_DNA"/>
</dbReference>
<name>A0A3M7QAN2_BRAPC</name>
<gene>
    <name evidence="2" type="ORF">BpHYR1_051780</name>
</gene>
<accession>A0A3M7QAN2</accession>
<sequence>MDGGSGGGAHTVPVRPPPALNEPCGRSANGGQERVQRPHHLFLHKYFAPAQPVALAAQSARLRHSLTHRPVLSLAKHLSHRGPSHHRPVLEREPGVHKLVHKASLGQVEEGRDAARLQLTAHHTDIKIVWCERTIGLDATHIVGYMVGVFARQTLGLVADVTSKVSYKKLCATVQFWLVD</sequence>
<proteinExistence type="predicted"/>
<protein>
    <submittedName>
        <fullName evidence="2">Uncharacterized protein</fullName>
    </submittedName>
</protein>
<comment type="caution">
    <text evidence="2">The sequence shown here is derived from an EMBL/GenBank/DDBJ whole genome shotgun (WGS) entry which is preliminary data.</text>
</comment>
<dbReference type="AlphaFoldDB" id="A0A3M7QAN2"/>
<feature type="region of interest" description="Disordered" evidence="1">
    <location>
        <begin position="1"/>
        <end position="32"/>
    </location>
</feature>
<evidence type="ECO:0000313" key="2">
    <source>
        <dbReference type="EMBL" id="RNA08272.1"/>
    </source>
</evidence>
<evidence type="ECO:0000313" key="3">
    <source>
        <dbReference type="Proteomes" id="UP000276133"/>
    </source>
</evidence>
<keyword evidence="3" id="KW-1185">Reference proteome</keyword>
<organism evidence="2 3">
    <name type="scientific">Brachionus plicatilis</name>
    <name type="common">Marine rotifer</name>
    <name type="synonym">Brachionus muelleri</name>
    <dbReference type="NCBI Taxonomy" id="10195"/>
    <lineage>
        <taxon>Eukaryota</taxon>
        <taxon>Metazoa</taxon>
        <taxon>Spiralia</taxon>
        <taxon>Gnathifera</taxon>
        <taxon>Rotifera</taxon>
        <taxon>Eurotatoria</taxon>
        <taxon>Monogononta</taxon>
        <taxon>Pseudotrocha</taxon>
        <taxon>Ploima</taxon>
        <taxon>Brachionidae</taxon>
        <taxon>Brachionus</taxon>
    </lineage>
</organism>
<dbReference type="Proteomes" id="UP000276133">
    <property type="component" value="Unassembled WGS sequence"/>
</dbReference>